<dbReference type="EMBL" id="QXFW01002720">
    <property type="protein sequence ID" value="KAE8975972.1"/>
    <property type="molecule type" value="Genomic_DNA"/>
</dbReference>
<proteinExistence type="predicted"/>
<evidence type="ECO:0000313" key="10">
    <source>
        <dbReference type="Proteomes" id="UP000433483"/>
    </source>
</evidence>
<evidence type="ECO:0000313" key="12">
    <source>
        <dbReference type="Proteomes" id="UP000440367"/>
    </source>
</evidence>
<evidence type="ECO:0000313" key="5">
    <source>
        <dbReference type="EMBL" id="KAE9177261.1"/>
    </source>
</evidence>
<keyword evidence="10" id="KW-1185">Reference proteome</keyword>
<dbReference type="EMBL" id="QXGF01002742">
    <property type="protein sequence ID" value="KAE8923562.1"/>
    <property type="molecule type" value="Genomic_DNA"/>
</dbReference>
<comment type="caution">
    <text evidence="7">The sequence shown here is derived from an EMBL/GenBank/DDBJ whole genome shotgun (WGS) entry which is preliminary data.</text>
</comment>
<dbReference type="Proteomes" id="UP000437068">
    <property type="component" value="Unassembled WGS sequence"/>
</dbReference>
<evidence type="ECO:0000313" key="15">
    <source>
        <dbReference type="Proteomes" id="UP000460718"/>
    </source>
</evidence>
<evidence type="ECO:0000313" key="3">
    <source>
        <dbReference type="EMBL" id="KAE9072462.1"/>
    </source>
</evidence>
<sequence length="73" mass="8182">MAALTAVSAFALLGEVIREPLNLAEARRSPQWEEWHRAIVIQVQALFDNGTFEWVDAPDGATVLDHTIPLWVK</sequence>
<evidence type="ECO:0000313" key="14">
    <source>
        <dbReference type="Proteomes" id="UP000441208"/>
    </source>
</evidence>
<dbReference type="EMBL" id="QXGD01002467">
    <property type="protein sequence ID" value="KAE9188250.1"/>
    <property type="molecule type" value="Genomic_DNA"/>
</dbReference>
<dbReference type="EMBL" id="QXFZ01002947">
    <property type="protein sequence ID" value="KAE9072462.1"/>
    <property type="molecule type" value="Genomic_DNA"/>
</dbReference>
<dbReference type="Proteomes" id="UP000441208">
    <property type="component" value="Unassembled WGS sequence"/>
</dbReference>
<dbReference type="Proteomes" id="UP000429523">
    <property type="component" value="Unassembled WGS sequence"/>
</dbReference>
<dbReference type="Proteomes" id="UP000440732">
    <property type="component" value="Unassembled WGS sequence"/>
</dbReference>
<evidence type="ECO:0000313" key="6">
    <source>
        <dbReference type="EMBL" id="KAE9179530.1"/>
    </source>
</evidence>
<evidence type="ECO:0000313" key="4">
    <source>
        <dbReference type="EMBL" id="KAE9102073.1"/>
    </source>
</evidence>
<evidence type="ECO:0000313" key="13">
    <source>
        <dbReference type="Proteomes" id="UP000440732"/>
    </source>
</evidence>
<dbReference type="Proteomes" id="UP000460718">
    <property type="component" value="Unassembled WGS sequence"/>
</dbReference>
<dbReference type="Proteomes" id="UP000440367">
    <property type="component" value="Unassembled WGS sequence"/>
</dbReference>
<evidence type="ECO:0000313" key="16">
    <source>
        <dbReference type="Proteomes" id="UP000476176"/>
    </source>
</evidence>
<evidence type="ECO:0000313" key="2">
    <source>
        <dbReference type="EMBL" id="KAE8975972.1"/>
    </source>
</evidence>
<dbReference type="EMBL" id="QXGC01003003">
    <property type="protein sequence ID" value="KAE9179530.1"/>
    <property type="molecule type" value="Genomic_DNA"/>
</dbReference>
<reference evidence="9 10" key="1">
    <citation type="submission" date="2018-08" db="EMBL/GenBank/DDBJ databases">
        <title>Genomic investigation of the strawberry pathogen Phytophthora fragariae indicates pathogenicity is determined by transcriptional variation in three key races.</title>
        <authorList>
            <person name="Adams T.M."/>
            <person name="Armitage A.D."/>
            <person name="Sobczyk M.K."/>
            <person name="Bates H.J."/>
            <person name="Dunwell J.M."/>
            <person name="Nellist C.F."/>
            <person name="Harrison R.J."/>
        </authorList>
    </citation>
    <scope>NUCLEOTIDE SEQUENCE [LARGE SCALE GENOMIC DNA]</scope>
    <source>
        <strain evidence="8 11">A4</strain>
        <strain evidence="7 12">BC-1</strain>
        <strain evidence="6 16">BC-23</strain>
        <strain evidence="5 10">NOV-27</strain>
        <strain evidence="4 13">NOV-5</strain>
        <strain evidence="3 14">NOV-71</strain>
        <strain evidence="1 9">NOV-9</strain>
        <strain evidence="2 15">SCRP245</strain>
    </source>
</reference>
<name>A0A6A3WNF2_9STRA</name>
<dbReference type="EMBL" id="QXGE01003530">
    <property type="protein sequence ID" value="KAE9274609.1"/>
    <property type="molecule type" value="Genomic_DNA"/>
</dbReference>
<dbReference type="Proteomes" id="UP000433483">
    <property type="component" value="Unassembled WGS sequence"/>
</dbReference>
<evidence type="ECO:0000313" key="7">
    <source>
        <dbReference type="EMBL" id="KAE9188250.1"/>
    </source>
</evidence>
<dbReference type="Proteomes" id="UP000476176">
    <property type="component" value="Unassembled WGS sequence"/>
</dbReference>
<organism evidence="7 12">
    <name type="scientific">Phytophthora fragariae</name>
    <dbReference type="NCBI Taxonomy" id="53985"/>
    <lineage>
        <taxon>Eukaryota</taxon>
        <taxon>Sar</taxon>
        <taxon>Stramenopiles</taxon>
        <taxon>Oomycota</taxon>
        <taxon>Peronosporomycetes</taxon>
        <taxon>Peronosporales</taxon>
        <taxon>Peronosporaceae</taxon>
        <taxon>Phytophthora</taxon>
    </lineage>
</organism>
<dbReference type="AlphaFoldDB" id="A0A6A3WNF2"/>
<evidence type="ECO:0000313" key="11">
    <source>
        <dbReference type="Proteomes" id="UP000437068"/>
    </source>
</evidence>
<dbReference type="EMBL" id="QXGA01002199">
    <property type="protein sequence ID" value="KAE9102073.1"/>
    <property type="molecule type" value="Genomic_DNA"/>
</dbReference>
<evidence type="ECO:0000313" key="1">
    <source>
        <dbReference type="EMBL" id="KAE8923562.1"/>
    </source>
</evidence>
<dbReference type="EMBL" id="QXGB01002512">
    <property type="protein sequence ID" value="KAE9177261.1"/>
    <property type="molecule type" value="Genomic_DNA"/>
</dbReference>
<evidence type="ECO:0000313" key="9">
    <source>
        <dbReference type="Proteomes" id="UP000429523"/>
    </source>
</evidence>
<gene>
    <name evidence="8" type="ORF">PF001_g26987</name>
    <name evidence="7" type="ORF">PF002_g25359</name>
    <name evidence="6" type="ORF">PF004_g25129</name>
    <name evidence="5" type="ORF">PF005_g24577</name>
    <name evidence="4" type="ORF">PF006_g22522</name>
    <name evidence="3" type="ORF">PF007_g26168</name>
    <name evidence="1" type="ORF">PF009_g26192</name>
    <name evidence="2" type="ORF">PF011_g24247</name>
</gene>
<dbReference type="OrthoDB" id="123918at2759"/>
<accession>A0A6A3WNF2</accession>
<protein>
    <submittedName>
        <fullName evidence="7">Uncharacterized protein</fullName>
    </submittedName>
</protein>
<evidence type="ECO:0000313" key="8">
    <source>
        <dbReference type="EMBL" id="KAE9274609.1"/>
    </source>
</evidence>